<proteinExistence type="predicted"/>
<reference evidence="1" key="2">
    <citation type="submission" date="2022-06" db="UniProtKB">
        <authorList>
            <consortium name="EnsemblMetazoa"/>
        </authorList>
    </citation>
    <scope>IDENTIFICATION</scope>
    <source>
        <strain evidence="1">PS312</strain>
    </source>
</reference>
<dbReference type="EnsemblMetazoa" id="PPA24103.1">
    <property type="protein sequence ID" value="PPA24103.1"/>
    <property type="gene ID" value="WBGene00113657"/>
</dbReference>
<accession>A0A8R1YFE0</accession>
<reference evidence="2" key="1">
    <citation type="journal article" date="2008" name="Nat. Genet.">
        <title>The Pristionchus pacificus genome provides a unique perspective on nematode lifestyle and parasitism.</title>
        <authorList>
            <person name="Dieterich C."/>
            <person name="Clifton S.W."/>
            <person name="Schuster L.N."/>
            <person name="Chinwalla A."/>
            <person name="Delehaunty K."/>
            <person name="Dinkelacker I."/>
            <person name="Fulton L."/>
            <person name="Fulton R."/>
            <person name="Godfrey J."/>
            <person name="Minx P."/>
            <person name="Mitreva M."/>
            <person name="Roeseler W."/>
            <person name="Tian H."/>
            <person name="Witte H."/>
            <person name="Yang S.P."/>
            <person name="Wilson R.K."/>
            <person name="Sommer R.J."/>
        </authorList>
    </citation>
    <scope>NUCLEOTIDE SEQUENCE [LARGE SCALE GENOMIC DNA]</scope>
    <source>
        <strain evidence="2">PS312</strain>
    </source>
</reference>
<sequence>MLPLLLYLSTGLVFLLNFVMCCVIVIKINQCNPECCFFSSHSLVIASLNMLTCVYYVITSPYSILCLTMPAEIYWGLAVFLGLSRHLSMISFAASRIVSLTFTRRQQEVCKSFFMKNESRRVWSAHVYMFCLLVTFLLPLGLVASFVIDNPQIWKKISRAYHGTLRVKLKCTQRETATHNFYMLSGYVIYGISITLCSLALISAIVRTKYPGCFGLVHRRMSNGELSVDSLQDDTDDFSEEHNVPYAVVAVILLAVHTGEFVVGKEIALRYEALPCLLTLATSATLPLSLLAFWRWTTMQYQLMYSSAPFYRGVRYCRKRLRALFSRRRPTEMDTPISFIYNAHHQRVTAMVPSPLSMLFSRRRPAEIDTPISFIYNALHQRDAVPAFLIYRVNCWNVLLLADQ</sequence>
<keyword evidence="2" id="KW-1185">Reference proteome</keyword>
<gene>
    <name evidence="1" type="primary">WBGene00113657</name>
</gene>
<evidence type="ECO:0000313" key="2">
    <source>
        <dbReference type="Proteomes" id="UP000005239"/>
    </source>
</evidence>
<protein>
    <submittedName>
        <fullName evidence="1">Uncharacterized protein</fullName>
    </submittedName>
</protein>
<name>A0A2A6C7I5_PRIPA</name>
<dbReference type="Proteomes" id="UP000005239">
    <property type="component" value="Unassembled WGS sequence"/>
</dbReference>
<organism evidence="1 2">
    <name type="scientific">Pristionchus pacificus</name>
    <name type="common">Parasitic nematode worm</name>
    <dbReference type="NCBI Taxonomy" id="54126"/>
    <lineage>
        <taxon>Eukaryota</taxon>
        <taxon>Metazoa</taxon>
        <taxon>Ecdysozoa</taxon>
        <taxon>Nematoda</taxon>
        <taxon>Chromadorea</taxon>
        <taxon>Rhabditida</taxon>
        <taxon>Rhabditina</taxon>
        <taxon>Diplogasteromorpha</taxon>
        <taxon>Diplogasteroidea</taxon>
        <taxon>Neodiplogasteridae</taxon>
        <taxon>Pristionchus</taxon>
    </lineage>
</organism>
<evidence type="ECO:0000313" key="1">
    <source>
        <dbReference type="EnsemblMetazoa" id="PPA24103.1"/>
    </source>
</evidence>
<dbReference type="AlphaFoldDB" id="A0A2A6C7I5"/>
<accession>A0A2A6C7I5</accession>